<feature type="region of interest" description="Disordered" evidence="1">
    <location>
        <begin position="312"/>
        <end position="367"/>
    </location>
</feature>
<dbReference type="AlphaFoldDB" id="R0LYJ1"/>
<accession>R0LYJ1</accession>
<organism evidence="2 3">
    <name type="scientific">Anas platyrhynchos</name>
    <name type="common">Mallard</name>
    <name type="synonym">Anas boschas</name>
    <dbReference type="NCBI Taxonomy" id="8839"/>
    <lineage>
        <taxon>Eukaryota</taxon>
        <taxon>Metazoa</taxon>
        <taxon>Chordata</taxon>
        <taxon>Craniata</taxon>
        <taxon>Vertebrata</taxon>
        <taxon>Euteleostomi</taxon>
        <taxon>Archelosauria</taxon>
        <taxon>Archosauria</taxon>
        <taxon>Dinosauria</taxon>
        <taxon>Saurischia</taxon>
        <taxon>Theropoda</taxon>
        <taxon>Coelurosauria</taxon>
        <taxon>Aves</taxon>
        <taxon>Neognathae</taxon>
        <taxon>Galloanserae</taxon>
        <taxon>Anseriformes</taxon>
        <taxon>Anatidae</taxon>
        <taxon>Anatinae</taxon>
        <taxon>Anas</taxon>
    </lineage>
</organism>
<protein>
    <submittedName>
        <fullName evidence="2">Uncharacterized protein</fullName>
    </submittedName>
</protein>
<feature type="compositionally biased region" description="Basic and acidic residues" evidence="1">
    <location>
        <begin position="190"/>
        <end position="201"/>
    </location>
</feature>
<evidence type="ECO:0000313" key="3">
    <source>
        <dbReference type="Proteomes" id="UP000296049"/>
    </source>
</evidence>
<dbReference type="EMBL" id="KB742682">
    <property type="protein sequence ID" value="EOB05533.1"/>
    <property type="molecule type" value="Genomic_DNA"/>
</dbReference>
<keyword evidence="3" id="KW-1185">Reference proteome</keyword>
<name>R0LYJ1_ANAPL</name>
<feature type="region of interest" description="Disordered" evidence="1">
    <location>
        <begin position="1"/>
        <end position="28"/>
    </location>
</feature>
<gene>
    <name evidence="2" type="ORF">Anapl_04522</name>
</gene>
<reference evidence="3" key="1">
    <citation type="journal article" date="2013" name="Nat. Genet.">
        <title>The duck genome and transcriptome provide insight into an avian influenza virus reservoir species.</title>
        <authorList>
            <person name="Huang Y."/>
            <person name="Li Y."/>
            <person name="Burt D.W."/>
            <person name="Chen H."/>
            <person name="Zhang Y."/>
            <person name="Qian W."/>
            <person name="Kim H."/>
            <person name="Gan S."/>
            <person name="Zhao Y."/>
            <person name="Li J."/>
            <person name="Yi K."/>
            <person name="Feng H."/>
            <person name="Zhu P."/>
            <person name="Li B."/>
            <person name="Liu Q."/>
            <person name="Fairley S."/>
            <person name="Magor K.E."/>
            <person name="Du Z."/>
            <person name="Hu X."/>
            <person name="Goodman L."/>
            <person name="Tafer H."/>
            <person name="Vignal A."/>
            <person name="Lee T."/>
            <person name="Kim K.W."/>
            <person name="Sheng Z."/>
            <person name="An Y."/>
            <person name="Searle S."/>
            <person name="Herrero J."/>
            <person name="Groenen M.A."/>
            <person name="Crooijmans R.P."/>
            <person name="Faraut T."/>
            <person name="Cai Q."/>
            <person name="Webster R.G."/>
            <person name="Aldridge J.R."/>
            <person name="Warren W.C."/>
            <person name="Bartschat S."/>
            <person name="Kehr S."/>
            <person name="Marz M."/>
            <person name="Stadler P.F."/>
            <person name="Smith J."/>
            <person name="Kraus R.H."/>
            <person name="Zhao Y."/>
            <person name="Ren L."/>
            <person name="Fei J."/>
            <person name="Morisson M."/>
            <person name="Kaiser P."/>
            <person name="Griffin D.K."/>
            <person name="Rao M."/>
            <person name="Pitel F."/>
            <person name="Wang J."/>
            <person name="Li N."/>
        </authorList>
    </citation>
    <scope>NUCLEOTIDE SEQUENCE [LARGE SCALE GENOMIC DNA]</scope>
</reference>
<evidence type="ECO:0000256" key="1">
    <source>
        <dbReference type="SAM" id="MobiDB-lite"/>
    </source>
</evidence>
<sequence>MGPQGKELVTGSHEGEGDRIWTQQGQEPLKATETVEGESQEWMWSVETRRNTLVVKDQIVTLGEEQLGRETFFCSISSFADACAMEEEILTCPTGSICRGCGLGHTSPNAAPGFVHTGKVAGLEFRPELGGVSNVSWRYQKCLWKQSLSVSKSSLAPNLSCPDSKLLQPRVHLSNVKKGSSSDSSLAMDGNRRAQSEVKREEINSGIHEDRSVEYEKIYLIIGRHLEQLENQSNYSVPAEAVEKPEAQTYTRRTAALLNGDSPTAHRKPAEKPSRAFLNWKDGLCLCCLVGAPSLTLHALLASGCLWGYEESPSAGTTGREPHKWLSQSCPNPLHPQDNTAQAKPLHTQTAHCPTTDSMSPPRSHIPPCTSAWGPHWYQG</sequence>
<dbReference type="Proteomes" id="UP000296049">
    <property type="component" value="Unassembled WGS sequence"/>
</dbReference>
<proteinExistence type="predicted"/>
<evidence type="ECO:0000313" key="2">
    <source>
        <dbReference type="EMBL" id="EOB05533.1"/>
    </source>
</evidence>
<feature type="region of interest" description="Disordered" evidence="1">
    <location>
        <begin position="174"/>
        <end position="201"/>
    </location>
</feature>
<feature type="compositionally biased region" description="Polar residues" evidence="1">
    <location>
        <begin position="326"/>
        <end position="361"/>
    </location>
</feature>